<keyword evidence="2" id="KW-0479">Metal-binding</keyword>
<feature type="region of interest" description="Disordered" evidence="6">
    <location>
        <begin position="493"/>
        <end position="513"/>
    </location>
</feature>
<feature type="domain" description="Oberon-like PHD finger" evidence="7">
    <location>
        <begin position="236"/>
        <end position="358"/>
    </location>
</feature>
<dbReference type="PANTHER" id="PTHR21736:SF37">
    <property type="entry name" value="PROTEIN OBERON 2"/>
    <property type="match status" value="1"/>
</dbReference>
<feature type="region of interest" description="Disordered" evidence="6">
    <location>
        <begin position="455"/>
        <end position="480"/>
    </location>
</feature>
<dbReference type="CDD" id="cd15612">
    <property type="entry name" value="PHD_OBE1_like"/>
    <property type="match status" value="1"/>
</dbReference>
<evidence type="ECO:0000313" key="8">
    <source>
        <dbReference type="EMBL" id="KAK8937766.1"/>
    </source>
</evidence>
<evidence type="ECO:0000256" key="1">
    <source>
        <dbReference type="ARBA" id="ARBA00004123"/>
    </source>
</evidence>
<dbReference type="Proteomes" id="UP001412067">
    <property type="component" value="Unassembled WGS sequence"/>
</dbReference>
<keyword evidence="3" id="KW-0863">Zinc-finger</keyword>
<sequence length="513" mass="57226">MKTLLPTVKGARDSIGETITGMGISSGANFDHQPSPKMLPPRQNPRSLGLQTSLSLASSDANGSHDMQEQLSNSEHAHEDSPSDSTSSRETWPVETGRSVSLTIKEKEGENDFSGPQVIRRTSIADKLSLREVARERVDAIAQRMVVMPNELLEELKSDLRAILEGTGGPHYREEFLRLQQFLLGREDLTAKTLVRAHRVQLEILVSINTGILAFLHPNVSLSQSQLIEIFLYKRCRNIACQNPIPADDCSCEICARRNGFCNLCMCVICNKFDFEVNTYRWIGCDFCAHWTHSDCAMHVGQIGMGASTKNGFGEGEMHFRCLACNRTSELLGWVKDVFQHCAPGWDREALLRELEFVGKIFHLSEDPRGRKLYRKCIDIVEKMRGGTTESMACRMLMLVFQADPANLEKGAHQIFHCCKPSTVRSGAHEGQFITTVFTTATVFRFSFAKTDRKGTPHLEIESPKNHGNEDPGRTISPKEACNQIARSFRCREEDGDGRRGEATNAQTSSPCG</sequence>
<comment type="subcellular location">
    <subcellularLocation>
        <location evidence="1">Nucleus</location>
    </subcellularLocation>
</comment>
<evidence type="ECO:0000256" key="6">
    <source>
        <dbReference type="SAM" id="MobiDB-lite"/>
    </source>
</evidence>
<organism evidence="8 9">
    <name type="scientific">Platanthera guangdongensis</name>
    <dbReference type="NCBI Taxonomy" id="2320717"/>
    <lineage>
        <taxon>Eukaryota</taxon>
        <taxon>Viridiplantae</taxon>
        <taxon>Streptophyta</taxon>
        <taxon>Embryophyta</taxon>
        <taxon>Tracheophyta</taxon>
        <taxon>Spermatophyta</taxon>
        <taxon>Magnoliopsida</taxon>
        <taxon>Liliopsida</taxon>
        <taxon>Asparagales</taxon>
        <taxon>Orchidaceae</taxon>
        <taxon>Orchidoideae</taxon>
        <taxon>Orchideae</taxon>
        <taxon>Orchidinae</taxon>
        <taxon>Platanthera</taxon>
    </lineage>
</organism>
<feature type="region of interest" description="Disordered" evidence="6">
    <location>
        <begin position="16"/>
        <end position="96"/>
    </location>
</feature>
<keyword evidence="4" id="KW-0862">Zinc</keyword>
<dbReference type="InterPro" id="IPR004082">
    <property type="entry name" value="OBERON"/>
</dbReference>
<evidence type="ECO:0000256" key="2">
    <source>
        <dbReference type="ARBA" id="ARBA00022723"/>
    </source>
</evidence>
<feature type="compositionally biased region" description="Polar residues" evidence="6">
    <location>
        <begin position="44"/>
        <end position="62"/>
    </location>
</feature>
<evidence type="ECO:0000259" key="7">
    <source>
        <dbReference type="Pfam" id="PF07227"/>
    </source>
</evidence>
<feature type="compositionally biased region" description="Basic and acidic residues" evidence="6">
    <location>
        <begin position="493"/>
        <end position="502"/>
    </location>
</feature>
<feature type="compositionally biased region" description="Basic and acidic residues" evidence="6">
    <location>
        <begin position="455"/>
        <end position="473"/>
    </location>
</feature>
<dbReference type="PRINTS" id="PR01544">
    <property type="entry name" value="ARATH130DUF"/>
</dbReference>
<dbReference type="InterPro" id="IPR047578">
    <property type="entry name" value="OBE1-like_PHD"/>
</dbReference>
<dbReference type="Pfam" id="PF07227">
    <property type="entry name" value="PHD_Oberon"/>
    <property type="match status" value="1"/>
</dbReference>
<evidence type="ECO:0000256" key="3">
    <source>
        <dbReference type="ARBA" id="ARBA00022771"/>
    </source>
</evidence>
<feature type="compositionally biased region" description="Polar residues" evidence="6">
    <location>
        <begin position="504"/>
        <end position="513"/>
    </location>
</feature>
<gene>
    <name evidence="8" type="primary">OBE1</name>
    <name evidence="8" type="ORF">KSP40_PGU018525</name>
</gene>
<accession>A0ABR2LCF8</accession>
<proteinExistence type="predicted"/>
<evidence type="ECO:0000256" key="5">
    <source>
        <dbReference type="ARBA" id="ARBA00023242"/>
    </source>
</evidence>
<reference evidence="8 9" key="1">
    <citation type="journal article" date="2022" name="Nat. Plants">
        <title>Genomes of leafy and leafless Platanthera orchids illuminate the evolution of mycoheterotrophy.</title>
        <authorList>
            <person name="Li M.H."/>
            <person name="Liu K.W."/>
            <person name="Li Z."/>
            <person name="Lu H.C."/>
            <person name="Ye Q.L."/>
            <person name="Zhang D."/>
            <person name="Wang J.Y."/>
            <person name="Li Y.F."/>
            <person name="Zhong Z.M."/>
            <person name="Liu X."/>
            <person name="Yu X."/>
            <person name="Liu D.K."/>
            <person name="Tu X.D."/>
            <person name="Liu B."/>
            <person name="Hao Y."/>
            <person name="Liao X.Y."/>
            <person name="Jiang Y.T."/>
            <person name="Sun W.H."/>
            <person name="Chen J."/>
            <person name="Chen Y.Q."/>
            <person name="Ai Y."/>
            <person name="Zhai J.W."/>
            <person name="Wu S.S."/>
            <person name="Zhou Z."/>
            <person name="Hsiao Y.Y."/>
            <person name="Wu W.L."/>
            <person name="Chen Y.Y."/>
            <person name="Lin Y.F."/>
            <person name="Hsu J.L."/>
            <person name="Li C.Y."/>
            <person name="Wang Z.W."/>
            <person name="Zhao X."/>
            <person name="Zhong W.Y."/>
            <person name="Ma X.K."/>
            <person name="Ma L."/>
            <person name="Huang J."/>
            <person name="Chen G.Z."/>
            <person name="Huang M.Z."/>
            <person name="Huang L."/>
            <person name="Peng D.H."/>
            <person name="Luo Y.B."/>
            <person name="Zou S.Q."/>
            <person name="Chen S.P."/>
            <person name="Lan S."/>
            <person name="Tsai W.C."/>
            <person name="Van de Peer Y."/>
            <person name="Liu Z.J."/>
        </authorList>
    </citation>
    <scope>NUCLEOTIDE SEQUENCE [LARGE SCALE GENOMIC DNA]</scope>
    <source>
        <strain evidence="8">Lor288</strain>
    </source>
</reference>
<evidence type="ECO:0000313" key="9">
    <source>
        <dbReference type="Proteomes" id="UP001412067"/>
    </source>
</evidence>
<evidence type="ECO:0000256" key="4">
    <source>
        <dbReference type="ARBA" id="ARBA00022833"/>
    </source>
</evidence>
<protein>
    <submittedName>
        <fullName evidence="8">Protein OBERON 1</fullName>
    </submittedName>
</protein>
<name>A0ABR2LCF8_9ASPA</name>
<keyword evidence="9" id="KW-1185">Reference proteome</keyword>
<dbReference type="PANTHER" id="PTHR21736">
    <property type="entry name" value="VERNALIZATION-INSENSITIVE PROTEIN 3"/>
    <property type="match status" value="1"/>
</dbReference>
<comment type="caution">
    <text evidence="8">The sequence shown here is derived from an EMBL/GenBank/DDBJ whole genome shotgun (WGS) entry which is preliminary data.</text>
</comment>
<dbReference type="EMBL" id="JBBWWR010000021">
    <property type="protein sequence ID" value="KAK8937766.1"/>
    <property type="molecule type" value="Genomic_DNA"/>
</dbReference>
<keyword evidence="5" id="KW-0539">Nucleus</keyword>
<dbReference type="InterPro" id="IPR032881">
    <property type="entry name" value="Oberon-like_PHD"/>
</dbReference>